<feature type="region of interest" description="Disordered" evidence="1">
    <location>
        <begin position="159"/>
        <end position="186"/>
    </location>
</feature>
<reference evidence="2 3" key="1">
    <citation type="journal article" date="2016" name="PLoS ONE">
        <title>A First Insight into the Genome of the Filter-Feeder Mussel Mytilus galloprovincialis.</title>
        <authorList>
            <person name="Murgarella M."/>
            <person name="Puiu D."/>
            <person name="Novoa B."/>
            <person name="Figueras A."/>
            <person name="Posada D."/>
            <person name="Canchaya C."/>
        </authorList>
    </citation>
    <scope>NUCLEOTIDE SEQUENCE [LARGE SCALE GENOMIC DNA]</scope>
    <source>
        <tissue evidence="2">Muscle</tissue>
    </source>
</reference>
<evidence type="ECO:0000313" key="2">
    <source>
        <dbReference type="EMBL" id="OPL21664.1"/>
    </source>
</evidence>
<keyword evidence="3" id="KW-1185">Reference proteome</keyword>
<protein>
    <submittedName>
        <fullName evidence="2">Uncharacterized protein</fullName>
    </submittedName>
</protein>
<dbReference type="AlphaFoldDB" id="A0A3L5TS08"/>
<dbReference type="Proteomes" id="UP000266721">
    <property type="component" value="Unassembled WGS sequence"/>
</dbReference>
<gene>
    <name evidence="2" type="ORF">AM593_04426</name>
</gene>
<sequence length="186" mass="21212">MQSKEENNEETCEETPQKTPKQKTPTYELAKSPISTTTVSKHAKRCTMFDQMKTLESQVESMKLTLDKVAAVILKQDEEVGESLEEVLPEKICTVTMMQELETRLKEDGEFQKKLRRGGLGVGGQRPNEVRSIRRATKDRFKIKDLEYEIAEVLRNAPNHPGGANYVKKNVAGKRKRGMVEEEKEN</sequence>
<feature type="non-terminal residue" evidence="2">
    <location>
        <position position="1"/>
    </location>
</feature>
<organism evidence="2 3">
    <name type="scientific">Mytilus galloprovincialis</name>
    <name type="common">Mediterranean mussel</name>
    <dbReference type="NCBI Taxonomy" id="29158"/>
    <lineage>
        <taxon>Eukaryota</taxon>
        <taxon>Metazoa</taxon>
        <taxon>Spiralia</taxon>
        <taxon>Lophotrochozoa</taxon>
        <taxon>Mollusca</taxon>
        <taxon>Bivalvia</taxon>
        <taxon>Autobranchia</taxon>
        <taxon>Pteriomorphia</taxon>
        <taxon>Mytilida</taxon>
        <taxon>Mytiloidea</taxon>
        <taxon>Mytilidae</taxon>
        <taxon>Mytilinae</taxon>
        <taxon>Mytilus</taxon>
    </lineage>
</organism>
<accession>A0A3L5TS08</accession>
<dbReference type="EMBL" id="KV589563">
    <property type="protein sequence ID" value="OPL21664.1"/>
    <property type="molecule type" value="Genomic_DNA"/>
</dbReference>
<name>A0A3L5TS08_MYTGA</name>
<proteinExistence type="predicted"/>
<feature type="compositionally biased region" description="Low complexity" evidence="1">
    <location>
        <begin position="17"/>
        <end position="26"/>
    </location>
</feature>
<comment type="caution">
    <text evidence="2">The sequence shown here is derived from an EMBL/GenBank/DDBJ whole genome shotgun (WGS) entry which is preliminary data.</text>
</comment>
<evidence type="ECO:0000313" key="3">
    <source>
        <dbReference type="Proteomes" id="UP000266721"/>
    </source>
</evidence>
<feature type="region of interest" description="Disordered" evidence="1">
    <location>
        <begin position="1"/>
        <end position="41"/>
    </location>
</feature>
<evidence type="ECO:0000256" key="1">
    <source>
        <dbReference type="SAM" id="MobiDB-lite"/>
    </source>
</evidence>